<dbReference type="InterPro" id="IPR050515">
    <property type="entry name" value="Beta-lactam/transpept"/>
</dbReference>
<dbReference type="GO" id="GO:0005886">
    <property type="term" value="C:plasma membrane"/>
    <property type="evidence" value="ECO:0007669"/>
    <property type="project" value="TreeGrafter"/>
</dbReference>
<dbReference type="Gene3D" id="3.90.1310.10">
    <property type="entry name" value="Penicillin-binding protein 2a (Domain 2)"/>
    <property type="match status" value="1"/>
</dbReference>
<evidence type="ECO:0000313" key="7">
    <source>
        <dbReference type="EMBL" id="MBC5999827.1"/>
    </source>
</evidence>
<protein>
    <submittedName>
        <fullName evidence="7">PASTA domain-containing protein</fullName>
    </submittedName>
</protein>
<dbReference type="Pfam" id="PF03793">
    <property type="entry name" value="PASTA"/>
    <property type="match status" value="1"/>
</dbReference>
<keyword evidence="5" id="KW-1133">Transmembrane helix</keyword>
<name>A0A923SM58_9FIRM</name>
<accession>A0A923SM58</accession>
<gene>
    <name evidence="7" type="ORF">H8876_07430</name>
</gene>
<evidence type="ECO:0000256" key="2">
    <source>
        <dbReference type="ARBA" id="ARBA00007171"/>
    </source>
</evidence>
<sequence length="668" mass="72664">MTPTSNNSKRNLILILGIVFAFLLLLVIRLGWIQIVKGSTYSEKAVEQQTRDTPIEAERGTIYDRNGNELAVSVTCYTIWVRPADVKKTEEKDAAKQKAEIEKKTKEVSKTLSETLDMDYDEVYKMVTKEQSIVKVKKGVSKDVADKIRKSDLSGVEIAEDTKRDYPLGAFASQTLGTVTDDNTGRSGLELQYNTYLSGVAGRWINYTDTSGNRLSYGKEKYYKAEDGYSLVTTIDQVIQHYTEKALDQVMEVTSADRVLAIVMDPKTGDILAMAQTPDFDLNNPKVPSSSSEQAKLKSMSESEKVAYWNKMWRNSLISDVYEPGSTFKLITTATALEEGVATPKSTYNCTGSIQVADQTIHCWRRGNPHGHQTLTEAVSNSCNPVFVQLATKVGIDKFYEHLGTFGITGTTGIDFPGETTALLQSKENAGPVGLATIGFGQGIAVTPIQLITAISSFGNDGKMMKPRLVKALQDSNGKTVKTFDTEVVRQTVSKETADEMKDIMQYVVDNGGGGAFKVDGYKVGGKTGTANKPNAGGYSDTTYSSVIAMAPMDDPQVCVLLIVDNPKGVHYASVTAGPGVKQILSDTLRYLNVSPDEETETKTAAEKVKVPDVTGSSVEDAIGILSGQGLSYDMDKSAESEDFVVAKQYPAAGTSVKKGSKVYLYKK</sequence>
<dbReference type="PANTHER" id="PTHR30627">
    <property type="entry name" value="PEPTIDOGLYCAN D,D-TRANSPEPTIDASE"/>
    <property type="match status" value="1"/>
</dbReference>
<dbReference type="Gene3D" id="3.30.10.20">
    <property type="match status" value="1"/>
</dbReference>
<dbReference type="Pfam" id="PF00905">
    <property type="entry name" value="Transpeptidase"/>
    <property type="match status" value="1"/>
</dbReference>
<evidence type="ECO:0000259" key="6">
    <source>
        <dbReference type="PROSITE" id="PS51178"/>
    </source>
</evidence>
<dbReference type="RefSeq" id="WP_249287206.1">
    <property type="nucleotide sequence ID" value="NZ_JACRWC010000096.1"/>
</dbReference>
<dbReference type="Gene3D" id="3.40.710.10">
    <property type="entry name" value="DD-peptidase/beta-lactamase superfamily"/>
    <property type="match status" value="1"/>
</dbReference>
<keyword evidence="3 5" id="KW-0472">Membrane</keyword>
<proteinExistence type="inferred from homology"/>
<dbReference type="Pfam" id="PF03717">
    <property type="entry name" value="PBP_dimer"/>
    <property type="match status" value="1"/>
</dbReference>
<evidence type="ECO:0000256" key="1">
    <source>
        <dbReference type="ARBA" id="ARBA00004370"/>
    </source>
</evidence>
<dbReference type="InterPro" id="IPR012338">
    <property type="entry name" value="Beta-lactam/transpept-like"/>
</dbReference>
<dbReference type="SMART" id="SM00740">
    <property type="entry name" value="PASTA"/>
    <property type="match status" value="1"/>
</dbReference>
<dbReference type="GO" id="GO:0071555">
    <property type="term" value="P:cell wall organization"/>
    <property type="evidence" value="ECO:0007669"/>
    <property type="project" value="TreeGrafter"/>
</dbReference>
<dbReference type="AlphaFoldDB" id="A0A923SM58"/>
<keyword evidence="5" id="KW-0812">Transmembrane</keyword>
<dbReference type="Proteomes" id="UP000644115">
    <property type="component" value="Unassembled WGS sequence"/>
</dbReference>
<dbReference type="InterPro" id="IPR001460">
    <property type="entry name" value="PCN-bd_Tpept"/>
</dbReference>
<comment type="similarity">
    <text evidence="2">Belongs to the transpeptidase family.</text>
</comment>
<dbReference type="PROSITE" id="PS51178">
    <property type="entry name" value="PASTA"/>
    <property type="match status" value="1"/>
</dbReference>
<reference evidence="7" key="1">
    <citation type="submission" date="2020-08" db="EMBL/GenBank/DDBJ databases">
        <authorList>
            <person name="Liu C."/>
            <person name="Sun Q."/>
        </authorList>
    </citation>
    <scope>NUCLEOTIDE SEQUENCE</scope>
    <source>
        <strain evidence="7">BX16</strain>
    </source>
</reference>
<dbReference type="EMBL" id="JACRWC010000096">
    <property type="protein sequence ID" value="MBC5999827.1"/>
    <property type="molecule type" value="Genomic_DNA"/>
</dbReference>
<comment type="subcellular location">
    <subcellularLocation>
        <location evidence="1">Membrane</location>
    </subcellularLocation>
</comment>
<dbReference type="InterPro" id="IPR005311">
    <property type="entry name" value="PBP_dimer"/>
</dbReference>
<evidence type="ECO:0000256" key="5">
    <source>
        <dbReference type="SAM" id="Phobius"/>
    </source>
</evidence>
<dbReference type="SUPFAM" id="SSF54184">
    <property type="entry name" value="Penicillin-binding protein 2x (pbp-2x), c-terminal domain"/>
    <property type="match status" value="1"/>
</dbReference>
<evidence type="ECO:0000313" key="8">
    <source>
        <dbReference type="Proteomes" id="UP000644115"/>
    </source>
</evidence>
<keyword evidence="8" id="KW-1185">Reference proteome</keyword>
<feature type="transmembrane region" description="Helical" evidence="5">
    <location>
        <begin position="12"/>
        <end position="32"/>
    </location>
</feature>
<dbReference type="InterPro" id="IPR036138">
    <property type="entry name" value="PBP_dimer_sf"/>
</dbReference>
<organism evidence="7 8">
    <name type="scientific">Lentihominibacter faecis</name>
    <dbReference type="NCBI Taxonomy" id="2764712"/>
    <lineage>
        <taxon>Bacteria</taxon>
        <taxon>Bacillati</taxon>
        <taxon>Bacillota</taxon>
        <taxon>Clostridia</taxon>
        <taxon>Peptostreptococcales</taxon>
        <taxon>Anaerovoracaceae</taxon>
        <taxon>Lentihominibacter</taxon>
    </lineage>
</organism>
<dbReference type="InterPro" id="IPR005543">
    <property type="entry name" value="PASTA_dom"/>
</dbReference>
<dbReference type="SUPFAM" id="SSF56519">
    <property type="entry name" value="Penicillin binding protein dimerisation domain"/>
    <property type="match status" value="1"/>
</dbReference>
<dbReference type="CDD" id="cd06577">
    <property type="entry name" value="PASTA_pknB"/>
    <property type="match status" value="1"/>
</dbReference>
<evidence type="ECO:0000256" key="3">
    <source>
        <dbReference type="ARBA" id="ARBA00023136"/>
    </source>
</evidence>
<dbReference type="GO" id="GO:0008658">
    <property type="term" value="F:penicillin binding"/>
    <property type="evidence" value="ECO:0007669"/>
    <property type="project" value="InterPro"/>
</dbReference>
<feature type="domain" description="PASTA" evidence="6">
    <location>
        <begin position="605"/>
        <end position="668"/>
    </location>
</feature>
<dbReference type="SUPFAM" id="SSF56601">
    <property type="entry name" value="beta-lactamase/transpeptidase-like"/>
    <property type="match status" value="1"/>
</dbReference>
<keyword evidence="4" id="KW-0175">Coiled coil</keyword>
<feature type="coiled-coil region" evidence="4">
    <location>
        <begin position="87"/>
        <end position="114"/>
    </location>
</feature>
<evidence type="ECO:0000256" key="4">
    <source>
        <dbReference type="SAM" id="Coils"/>
    </source>
</evidence>
<comment type="caution">
    <text evidence="7">The sequence shown here is derived from an EMBL/GenBank/DDBJ whole genome shotgun (WGS) entry which is preliminary data.</text>
</comment>
<dbReference type="PANTHER" id="PTHR30627:SF1">
    <property type="entry name" value="PEPTIDOGLYCAN D,D-TRANSPEPTIDASE FTSI"/>
    <property type="match status" value="1"/>
</dbReference>